<keyword evidence="2 3" id="KW-0732">Signal</keyword>
<keyword evidence="6" id="KW-1185">Reference proteome</keyword>
<reference evidence="5 6" key="1">
    <citation type="submission" date="2019-07" db="EMBL/GenBank/DDBJ databases">
        <title>Ln-dependent methylotrophs.</title>
        <authorList>
            <person name="Tani A."/>
        </authorList>
    </citation>
    <scope>NUCLEOTIDE SEQUENCE [LARGE SCALE GENOMIC DNA]</scope>
    <source>
        <strain evidence="5 6">SM12</strain>
    </source>
</reference>
<dbReference type="GO" id="GO:0030313">
    <property type="term" value="C:cell envelope"/>
    <property type="evidence" value="ECO:0007669"/>
    <property type="project" value="UniProtKB-SubCell"/>
</dbReference>
<evidence type="ECO:0000256" key="1">
    <source>
        <dbReference type="ARBA" id="ARBA00004196"/>
    </source>
</evidence>
<sequence length="368" mass="39501">MSRWIAALTLALLSATPGLAQDANPSPPPVLTQESARHLMDRVVDGFIRPGYRGFAGKSGELTTAMANLCATPSVETQASARKAFAAAATAWGTIEIVRVGPVLDKNRFERILFYPDRKGTGLRQVQALLAQPDESATSPEGLRDKSVAMQGLGALEFVLYGAGAEVLTGERNSFRCRYGLAVAGSVERVANELVAVWDDPAGVQKDWKNPGPDSATFRTGNEAITEALGILVHAAEAVRDQRIESFYKGESNNTFPKQALFWRSGLTFPMLVANLQGIHGLLDTSGFRDLLNEDQRSVVSSIDFVLKQLVRVGGGVNADVEVAVSDPKERQKLDFLLLNSRDLILRLNDNLGGGLGLGAGFSFADGD</sequence>
<dbReference type="InterPro" id="IPR018976">
    <property type="entry name" value="Imelysin-like"/>
</dbReference>
<organism evidence="5 6">
    <name type="scientific">Rhizobium straminoryzae</name>
    <dbReference type="NCBI Taxonomy" id="1387186"/>
    <lineage>
        <taxon>Bacteria</taxon>
        <taxon>Pseudomonadati</taxon>
        <taxon>Pseudomonadota</taxon>
        <taxon>Alphaproteobacteria</taxon>
        <taxon>Hyphomicrobiales</taxon>
        <taxon>Rhizobiaceae</taxon>
        <taxon>Rhizobium/Agrobacterium group</taxon>
        <taxon>Rhizobium</taxon>
    </lineage>
</organism>
<evidence type="ECO:0000256" key="2">
    <source>
        <dbReference type="ARBA" id="ARBA00022729"/>
    </source>
</evidence>
<dbReference type="AlphaFoldDB" id="A0A549T7R5"/>
<dbReference type="EMBL" id="VJMG01000037">
    <property type="protein sequence ID" value="TRL37911.1"/>
    <property type="molecule type" value="Genomic_DNA"/>
</dbReference>
<feature type="domain" description="Imelysin-like" evidence="4">
    <location>
        <begin position="48"/>
        <end position="337"/>
    </location>
</feature>
<dbReference type="InterPro" id="IPR038352">
    <property type="entry name" value="Imelysin_sf"/>
</dbReference>
<evidence type="ECO:0000256" key="3">
    <source>
        <dbReference type="SAM" id="SignalP"/>
    </source>
</evidence>
<protein>
    <recommendedName>
        <fullName evidence="4">Imelysin-like domain-containing protein</fullName>
    </recommendedName>
</protein>
<name>A0A549T7R5_9HYPH</name>
<comment type="subcellular location">
    <subcellularLocation>
        <location evidence="1">Cell envelope</location>
    </subcellularLocation>
</comment>
<proteinExistence type="predicted"/>
<gene>
    <name evidence="5" type="ORF">FNA46_14160</name>
</gene>
<dbReference type="Proteomes" id="UP000316801">
    <property type="component" value="Unassembled WGS sequence"/>
</dbReference>
<evidence type="ECO:0000259" key="4">
    <source>
        <dbReference type="Pfam" id="PF09375"/>
    </source>
</evidence>
<dbReference type="RefSeq" id="WP_143125861.1">
    <property type="nucleotide sequence ID" value="NZ_VJMG01000037.1"/>
</dbReference>
<dbReference type="Gene3D" id="1.20.1420.20">
    <property type="entry name" value="M75 peptidase, HXXE motif"/>
    <property type="match status" value="1"/>
</dbReference>
<dbReference type="Pfam" id="PF09375">
    <property type="entry name" value="Peptidase_M75"/>
    <property type="match status" value="1"/>
</dbReference>
<feature type="chain" id="PRO_5022185957" description="Imelysin-like domain-containing protein" evidence="3">
    <location>
        <begin position="21"/>
        <end position="368"/>
    </location>
</feature>
<evidence type="ECO:0000313" key="5">
    <source>
        <dbReference type="EMBL" id="TRL37911.1"/>
    </source>
</evidence>
<accession>A0A549T7R5</accession>
<dbReference type="CDD" id="cd14659">
    <property type="entry name" value="Imelysin-like_IPPA"/>
    <property type="match status" value="1"/>
</dbReference>
<feature type="signal peptide" evidence="3">
    <location>
        <begin position="1"/>
        <end position="20"/>
    </location>
</feature>
<evidence type="ECO:0000313" key="6">
    <source>
        <dbReference type="Proteomes" id="UP000316801"/>
    </source>
</evidence>
<comment type="caution">
    <text evidence="5">The sequence shown here is derived from an EMBL/GenBank/DDBJ whole genome shotgun (WGS) entry which is preliminary data.</text>
</comment>
<dbReference type="InterPro" id="IPR034984">
    <property type="entry name" value="Imelysin-like_IPPA"/>
</dbReference>